<dbReference type="InterPro" id="IPR047817">
    <property type="entry name" value="ABC2_TM_bact-type"/>
</dbReference>
<evidence type="ECO:0000313" key="8">
    <source>
        <dbReference type="EMBL" id="MFD2478905.1"/>
    </source>
</evidence>
<evidence type="ECO:0000259" key="7">
    <source>
        <dbReference type="PROSITE" id="PS51012"/>
    </source>
</evidence>
<name>A0ABW5HQV9_9PSEU</name>
<dbReference type="Pfam" id="PF01061">
    <property type="entry name" value="ABC2_membrane"/>
    <property type="match status" value="1"/>
</dbReference>
<evidence type="ECO:0000256" key="3">
    <source>
        <dbReference type="ARBA" id="ARBA00022989"/>
    </source>
</evidence>
<feature type="transmembrane region" description="Helical" evidence="6">
    <location>
        <begin position="179"/>
        <end position="205"/>
    </location>
</feature>
<keyword evidence="4 6" id="KW-0472">Membrane</keyword>
<feature type="transmembrane region" description="Helical" evidence="6">
    <location>
        <begin position="62"/>
        <end position="83"/>
    </location>
</feature>
<evidence type="ECO:0000256" key="4">
    <source>
        <dbReference type="ARBA" id="ARBA00023136"/>
    </source>
</evidence>
<keyword evidence="2 6" id="KW-0812">Transmembrane</keyword>
<dbReference type="InterPro" id="IPR051784">
    <property type="entry name" value="Nod_factor_ABC_transporter"/>
</dbReference>
<sequence>MTIADSSAMVGRELRHLVRYPLFVAASVALPVLMFVLFVYVFGGYVGAGLRGSGSALSYVDFLTPGILVMTVAAGALPSAVSVSTDMSEGIIDRFRTMPIARGAVLTGHVVGGVVRTALAAVLLTLVALLVGFRPGGGPLGWLAAAGIVLAFAFALTWLAVAIGLAAKTPTGANSLTQIISTVLPFLSSAFVPTESMAAGIRWFAGFQPFTPVVNSVRALLTGVPAGSDVLFALAWCVVIAGAGYTWGLRSFRTKTA</sequence>
<feature type="domain" description="ABC transmembrane type-2" evidence="7">
    <location>
        <begin position="22"/>
        <end position="255"/>
    </location>
</feature>
<protein>
    <recommendedName>
        <fullName evidence="6">Transport permease protein</fullName>
    </recommendedName>
</protein>
<accession>A0ABW5HQV9</accession>
<dbReference type="PROSITE" id="PS51012">
    <property type="entry name" value="ABC_TM2"/>
    <property type="match status" value="1"/>
</dbReference>
<dbReference type="InterPro" id="IPR000412">
    <property type="entry name" value="ABC_2_transport"/>
</dbReference>
<evidence type="ECO:0000256" key="6">
    <source>
        <dbReference type="RuleBase" id="RU361157"/>
    </source>
</evidence>
<dbReference type="PANTHER" id="PTHR43229:SF2">
    <property type="entry name" value="NODULATION PROTEIN J"/>
    <property type="match status" value="1"/>
</dbReference>
<dbReference type="PIRSF" id="PIRSF006648">
    <property type="entry name" value="DrrB"/>
    <property type="match status" value="1"/>
</dbReference>
<comment type="caution">
    <text evidence="8">The sequence shown here is derived from an EMBL/GenBank/DDBJ whole genome shotgun (WGS) entry which is preliminary data.</text>
</comment>
<keyword evidence="3 6" id="KW-1133">Transmembrane helix</keyword>
<evidence type="ECO:0000256" key="2">
    <source>
        <dbReference type="ARBA" id="ARBA00022692"/>
    </source>
</evidence>
<feature type="transmembrane region" description="Helical" evidence="6">
    <location>
        <begin position="230"/>
        <end position="249"/>
    </location>
</feature>
<reference evidence="9" key="1">
    <citation type="journal article" date="2019" name="Int. J. Syst. Evol. Microbiol.">
        <title>The Global Catalogue of Microorganisms (GCM) 10K type strain sequencing project: providing services to taxonomists for standard genome sequencing and annotation.</title>
        <authorList>
            <consortium name="The Broad Institute Genomics Platform"/>
            <consortium name="The Broad Institute Genome Sequencing Center for Infectious Disease"/>
            <person name="Wu L."/>
            <person name="Ma J."/>
        </authorList>
    </citation>
    <scope>NUCLEOTIDE SEQUENCE [LARGE SCALE GENOMIC DNA]</scope>
    <source>
        <strain evidence="9">CGMCC 4.7638</strain>
    </source>
</reference>
<evidence type="ECO:0000313" key="9">
    <source>
        <dbReference type="Proteomes" id="UP001597542"/>
    </source>
</evidence>
<evidence type="ECO:0000256" key="5">
    <source>
        <dbReference type="ARBA" id="ARBA00023251"/>
    </source>
</evidence>
<dbReference type="RefSeq" id="WP_344268188.1">
    <property type="nucleotide sequence ID" value="NZ_BAAAHV010000005.1"/>
</dbReference>
<comment type="subcellular location">
    <subcellularLocation>
        <location evidence="6">Cell membrane</location>
        <topology evidence="6">Multi-pass membrane protein</topology>
    </subcellularLocation>
    <subcellularLocation>
        <location evidence="1">Membrane</location>
        <topology evidence="1">Multi-pass membrane protein</topology>
    </subcellularLocation>
</comment>
<feature type="transmembrane region" description="Helical" evidence="6">
    <location>
        <begin position="20"/>
        <end position="42"/>
    </location>
</feature>
<keyword evidence="5" id="KW-0046">Antibiotic resistance</keyword>
<comment type="similarity">
    <text evidence="6">Belongs to the ABC-2 integral membrane protein family.</text>
</comment>
<evidence type="ECO:0000256" key="1">
    <source>
        <dbReference type="ARBA" id="ARBA00004141"/>
    </source>
</evidence>
<keyword evidence="9" id="KW-1185">Reference proteome</keyword>
<dbReference type="InterPro" id="IPR013525">
    <property type="entry name" value="ABC2_TM"/>
</dbReference>
<keyword evidence="6" id="KW-1003">Cell membrane</keyword>
<organism evidence="8 9">
    <name type="scientific">Amycolatopsis albidoflavus</name>
    <dbReference type="NCBI Taxonomy" id="102226"/>
    <lineage>
        <taxon>Bacteria</taxon>
        <taxon>Bacillati</taxon>
        <taxon>Actinomycetota</taxon>
        <taxon>Actinomycetes</taxon>
        <taxon>Pseudonocardiales</taxon>
        <taxon>Pseudonocardiaceae</taxon>
        <taxon>Amycolatopsis</taxon>
    </lineage>
</organism>
<gene>
    <name evidence="8" type="ORF">ACFSUT_01360</name>
</gene>
<proteinExistence type="inferred from homology"/>
<feature type="transmembrane region" description="Helical" evidence="6">
    <location>
        <begin position="104"/>
        <end position="130"/>
    </location>
</feature>
<feature type="transmembrane region" description="Helical" evidence="6">
    <location>
        <begin position="142"/>
        <end position="167"/>
    </location>
</feature>
<dbReference type="EMBL" id="JBHUKQ010000001">
    <property type="protein sequence ID" value="MFD2478905.1"/>
    <property type="molecule type" value="Genomic_DNA"/>
</dbReference>
<dbReference type="PANTHER" id="PTHR43229">
    <property type="entry name" value="NODULATION PROTEIN J"/>
    <property type="match status" value="1"/>
</dbReference>
<keyword evidence="6" id="KW-0813">Transport</keyword>
<dbReference type="Proteomes" id="UP001597542">
    <property type="component" value="Unassembled WGS sequence"/>
</dbReference>